<feature type="compositionally biased region" description="Polar residues" evidence="1">
    <location>
        <begin position="1"/>
        <end position="16"/>
    </location>
</feature>
<feature type="non-terminal residue" evidence="2">
    <location>
        <position position="1"/>
    </location>
</feature>
<dbReference type="AlphaFoldDB" id="A0A9P6PK97"/>
<feature type="compositionally biased region" description="Polar residues" evidence="1">
    <location>
        <begin position="43"/>
        <end position="64"/>
    </location>
</feature>
<evidence type="ECO:0000256" key="1">
    <source>
        <dbReference type="SAM" id="MobiDB-lite"/>
    </source>
</evidence>
<protein>
    <submittedName>
        <fullName evidence="2">Uncharacterized protein</fullName>
    </submittedName>
</protein>
<name>A0A9P6PK97_9FUNG</name>
<dbReference type="Proteomes" id="UP000726737">
    <property type="component" value="Unassembled WGS sequence"/>
</dbReference>
<feature type="region of interest" description="Disordered" evidence="1">
    <location>
        <begin position="1"/>
        <end position="98"/>
    </location>
</feature>
<reference evidence="2" key="1">
    <citation type="journal article" date="2020" name="Fungal Divers.">
        <title>Resolving the Mortierellaceae phylogeny through synthesis of multi-gene phylogenetics and phylogenomics.</title>
        <authorList>
            <person name="Vandepol N."/>
            <person name="Liber J."/>
            <person name="Desiro A."/>
            <person name="Na H."/>
            <person name="Kennedy M."/>
            <person name="Barry K."/>
            <person name="Grigoriev I.V."/>
            <person name="Miller A.N."/>
            <person name="O'Donnell K."/>
            <person name="Stajich J.E."/>
            <person name="Bonito G."/>
        </authorList>
    </citation>
    <scope>NUCLEOTIDE SEQUENCE</scope>
    <source>
        <strain evidence="2">KOD948</strain>
    </source>
</reference>
<comment type="caution">
    <text evidence="2">The sequence shown here is derived from an EMBL/GenBank/DDBJ whole genome shotgun (WGS) entry which is preliminary data.</text>
</comment>
<keyword evidence="3" id="KW-1185">Reference proteome</keyword>
<evidence type="ECO:0000313" key="3">
    <source>
        <dbReference type="Proteomes" id="UP000726737"/>
    </source>
</evidence>
<feature type="compositionally biased region" description="Low complexity" evidence="1">
    <location>
        <begin position="24"/>
        <end position="36"/>
    </location>
</feature>
<sequence>DSTFNTFYGNASNASPKESIIPDNNSNNNSNGHSSSWIEPNMRLNTTNTLPNERSSPESINNIASPKGPVLPDKLNNDAANNGTQPCTEGSTSIPTFPIDPTTLPIDYNFTETVFETPDHALQTIYAFANAH</sequence>
<evidence type="ECO:0000313" key="2">
    <source>
        <dbReference type="EMBL" id="KAG0244130.1"/>
    </source>
</evidence>
<organism evidence="2 3">
    <name type="scientific">Mortierella polycephala</name>
    <dbReference type="NCBI Taxonomy" id="41804"/>
    <lineage>
        <taxon>Eukaryota</taxon>
        <taxon>Fungi</taxon>
        <taxon>Fungi incertae sedis</taxon>
        <taxon>Mucoromycota</taxon>
        <taxon>Mortierellomycotina</taxon>
        <taxon>Mortierellomycetes</taxon>
        <taxon>Mortierellales</taxon>
        <taxon>Mortierellaceae</taxon>
        <taxon>Mortierella</taxon>
    </lineage>
</organism>
<gene>
    <name evidence="2" type="ORF">BG011_003037</name>
</gene>
<dbReference type="EMBL" id="JAAAJA010002042">
    <property type="protein sequence ID" value="KAG0244130.1"/>
    <property type="molecule type" value="Genomic_DNA"/>
</dbReference>
<feature type="compositionally biased region" description="Polar residues" evidence="1">
    <location>
        <begin position="78"/>
        <end position="95"/>
    </location>
</feature>
<proteinExistence type="predicted"/>
<accession>A0A9P6PK97</accession>